<evidence type="ECO:0000313" key="4">
    <source>
        <dbReference type="Proteomes" id="UP000305451"/>
    </source>
</evidence>
<keyword evidence="1" id="KW-1133">Transmembrane helix</keyword>
<dbReference type="GO" id="GO:0006508">
    <property type="term" value="P:proteolysis"/>
    <property type="evidence" value="ECO:0007669"/>
    <property type="project" value="UniProtKB-KW"/>
</dbReference>
<proteinExistence type="predicted"/>
<keyword evidence="1" id="KW-0472">Membrane</keyword>
<keyword evidence="3" id="KW-0645">Protease</keyword>
<dbReference type="Proteomes" id="UP000305451">
    <property type="component" value="Unassembled WGS sequence"/>
</dbReference>
<dbReference type="Pfam" id="PF02517">
    <property type="entry name" value="Rce1-like"/>
    <property type="match status" value="1"/>
</dbReference>
<dbReference type="GO" id="GO:0008237">
    <property type="term" value="F:metallopeptidase activity"/>
    <property type="evidence" value="ECO:0007669"/>
    <property type="project" value="UniProtKB-KW"/>
</dbReference>
<feature type="transmembrane region" description="Helical" evidence="1">
    <location>
        <begin position="172"/>
        <end position="195"/>
    </location>
</feature>
<gene>
    <name evidence="3" type="ORF">E5162_02855</name>
</gene>
<keyword evidence="1" id="KW-0812">Transmembrane</keyword>
<dbReference type="PANTHER" id="PTHR39430:SF1">
    <property type="entry name" value="PROTEASE"/>
    <property type="match status" value="1"/>
</dbReference>
<feature type="domain" description="CAAX prenyl protease 2/Lysostaphin resistance protein A-like" evidence="2">
    <location>
        <begin position="177"/>
        <end position="272"/>
    </location>
</feature>
<feature type="transmembrane region" description="Helical" evidence="1">
    <location>
        <begin position="126"/>
        <end position="152"/>
    </location>
</feature>
<keyword evidence="3" id="KW-0482">Metalloprotease</keyword>
<dbReference type="InterPro" id="IPR003675">
    <property type="entry name" value="Rce1/LyrA-like_dom"/>
</dbReference>
<accession>A0A4S2HDZ6</accession>
<name>A0A4S2HDZ6_9PROT</name>
<organism evidence="3 4">
    <name type="scientific">Marinicauda pacifica</name>
    <dbReference type="NCBI Taxonomy" id="1133559"/>
    <lineage>
        <taxon>Bacteria</taxon>
        <taxon>Pseudomonadati</taxon>
        <taxon>Pseudomonadota</taxon>
        <taxon>Alphaproteobacteria</taxon>
        <taxon>Maricaulales</taxon>
        <taxon>Maricaulaceae</taxon>
        <taxon>Marinicauda</taxon>
    </lineage>
</organism>
<keyword evidence="4" id="KW-1185">Reference proteome</keyword>
<feature type="transmembrane region" description="Helical" evidence="1">
    <location>
        <begin position="259"/>
        <end position="282"/>
    </location>
</feature>
<evidence type="ECO:0000313" key="3">
    <source>
        <dbReference type="EMBL" id="TGY94234.1"/>
    </source>
</evidence>
<evidence type="ECO:0000259" key="2">
    <source>
        <dbReference type="Pfam" id="PF02517"/>
    </source>
</evidence>
<dbReference type="GO" id="GO:0004175">
    <property type="term" value="F:endopeptidase activity"/>
    <property type="evidence" value="ECO:0007669"/>
    <property type="project" value="UniProtKB-ARBA"/>
</dbReference>
<sequence length="340" mass="35976">MSEHLPAFETADSPAHTALYAPWPPNARRSWGAGAIALVVGFYLVATIAMVVGQIAWTVSAHGASVFSDPQAMTAALSELPPPVIFFPLMLVLFLTWGGLSLAWVSGFERRGLSTIGFRAERAGRLFVNGAGLAIAAIIALSATGLLIGLIAPVDVTDAAQTADWGRLADPTVWLVIGGLAAFFFIQGGVEEIVFRGWLMSTLSARWGRIAGVGVTALVFALFHLQVFMSGFYMGLAALAGISMTGLFLGLLALRQGSLWGVIGLHGAFNAVSVIGPVSYMIASQPEATIGEAVSRVFEQATGMAASSGFQPQILAQALVFGTFSIFMLWRLTRTRRQAR</sequence>
<feature type="transmembrane region" description="Helical" evidence="1">
    <location>
        <begin position="231"/>
        <end position="252"/>
    </location>
</feature>
<dbReference type="GO" id="GO:0080120">
    <property type="term" value="P:CAAX-box protein maturation"/>
    <property type="evidence" value="ECO:0007669"/>
    <property type="project" value="UniProtKB-ARBA"/>
</dbReference>
<dbReference type="OrthoDB" id="193898at2"/>
<protein>
    <submittedName>
        <fullName evidence="3">CPBP family intramembrane metalloprotease</fullName>
    </submittedName>
</protein>
<comment type="caution">
    <text evidence="3">The sequence shown here is derived from an EMBL/GenBank/DDBJ whole genome shotgun (WGS) entry which is preliminary data.</text>
</comment>
<feature type="transmembrane region" description="Helical" evidence="1">
    <location>
        <begin position="314"/>
        <end position="332"/>
    </location>
</feature>
<keyword evidence="3" id="KW-0378">Hydrolase</keyword>
<evidence type="ECO:0000256" key="1">
    <source>
        <dbReference type="SAM" id="Phobius"/>
    </source>
</evidence>
<dbReference type="RefSeq" id="WP_135943430.1">
    <property type="nucleotide sequence ID" value="NZ_BMEI01000001.1"/>
</dbReference>
<feature type="transmembrane region" description="Helical" evidence="1">
    <location>
        <begin position="85"/>
        <end position="105"/>
    </location>
</feature>
<dbReference type="AlphaFoldDB" id="A0A4S2HDZ6"/>
<feature type="transmembrane region" description="Helical" evidence="1">
    <location>
        <begin position="207"/>
        <end position="225"/>
    </location>
</feature>
<dbReference type="PANTHER" id="PTHR39430">
    <property type="entry name" value="MEMBRANE-ASSOCIATED PROTEASE-RELATED"/>
    <property type="match status" value="1"/>
</dbReference>
<feature type="transmembrane region" description="Helical" evidence="1">
    <location>
        <begin position="35"/>
        <end position="57"/>
    </location>
</feature>
<reference evidence="3 4" key="1">
    <citation type="journal article" date="2013" name="Int. J. Syst. Evol. Microbiol.">
        <title>Marinicauda pacifica gen. nov., sp. nov., a prosthecate alphaproteobacterium of the family Hyphomonadaceae isolated from deep seawater.</title>
        <authorList>
            <person name="Zhang X.Y."/>
            <person name="Li G.W."/>
            <person name="Wang C.S."/>
            <person name="Zhang Y.J."/>
            <person name="Xu X.W."/>
            <person name="Li H."/>
            <person name="Liu A."/>
            <person name="Liu C."/>
            <person name="Xie B.B."/>
            <person name="Qin Q.L."/>
            <person name="Xu Z."/>
            <person name="Chen X.L."/>
            <person name="Zhou B.C."/>
            <person name="Zhang Y.Z."/>
        </authorList>
    </citation>
    <scope>NUCLEOTIDE SEQUENCE [LARGE SCALE GENOMIC DNA]</scope>
    <source>
        <strain evidence="3 4">P-1 km-3</strain>
    </source>
</reference>
<dbReference type="EMBL" id="SRXV01000001">
    <property type="protein sequence ID" value="TGY94234.1"/>
    <property type="molecule type" value="Genomic_DNA"/>
</dbReference>